<evidence type="ECO:0000259" key="2">
    <source>
        <dbReference type="PROSITE" id="PS50887"/>
    </source>
</evidence>
<dbReference type="CDD" id="cd01948">
    <property type="entry name" value="EAL"/>
    <property type="match status" value="1"/>
</dbReference>
<dbReference type="InterPro" id="IPR029787">
    <property type="entry name" value="Nucleotide_cyclase"/>
</dbReference>
<dbReference type="Gene3D" id="3.20.20.450">
    <property type="entry name" value="EAL domain"/>
    <property type="match status" value="1"/>
</dbReference>
<protein>
    <submittedName>
        <fullName evidence="3">GGDEF and EAL domain-containing protein</fullName>
    </submittedName>
</protein>
<dbReference type="EMBL" id="JAHCQH010000018">
    <property type="protein sequence ID" value="MBS9478259.1"/>
    <property type="molecule type" value="Genomic_DNA"/>
</dbReference>
<dbReference type="Proteomes" id="UP001166585">
    <property type="component" value="Unassembled WGS sequence"/>
</dbReference>
<dbReference type="InterPro" id="IPR001633">
    <property type="entry name" value="EAL_dom"/>
</dbReference>
<gene>
    <name evidence="3" type="ORF">KIP89_14180</name>
</gene>
<dbReference type="InterPro" id="IPR050706">
    <property type="entry name" value="Cyclic-di-GMP_PDE-like"/>
</dbReference>
<evidence type="ECO:0000259" key="1">
    <source>
        <dbReference type="PROSITE" id="PS50883"/>
    </source>
</evidence>
<comment type="caution">
    <text evidence="3">The sequence shown here is derived from an EMBL/GenBank/DDBJ whole genome shotgun (WGS) entry which is preliminary data.</text>
</comment>
<evidence type="ECO:0000313" key="3">
    <source>
        <dbReference type="EMBL" id="MBS9478259.1"/>
    </source>
</evidence>
<dbReference type="SUPFAM" id="SSF141868">
    <property type="entry name" value="EAL domain-like"/>
    <property type="match status" value="1"/>
</dbReference>
<dbReference type="PANTHER" id="PTHR33121">
    <property type="entry name" value="CYCLIC DI-GMP PHOSPHODIESTERASE PDEF"/>
    <property type="match status" value="1"/>
</dbReference>
<keyword evidence="4" id="KW-1185">Reference proteome</keyword>
<dbReference type="SMART" id="SM00267">
    <property type="entry name" value="GGDEF"/>
    <property type="match status" value="1"/>
</dbReference>
<dbReference type="NCBIfam" id="TIGR00254">
    <property type="entry name" value="GGDEF"/>
    <property type="match status" value="1"/>
</dbReference>
<feature type="domain" description="GGDEF" evidence="2">
    <location>
        <begin position="179"/>
        <end position="311"/>
    </location>
</feature>
<dbReference type="Pfam" id="PF00563">
    <property type="entry name" value="EAL"/>
    <property type="match status" value="1"/>
</dbReference>
<dbReference type="PROSITE" id="PS50883">
    <property type="entry name" value="EAL"/>
    <property type="match status" value="1"/>
</dbReference>
<dbReference type="CDD" id="cd01949">
    <property type="entry name" value="GGDEF"/>
    <property type="match status" value="1"/>
</dbReference>
<dbReference type="RefSeq" id="WP_213756139.1">
    <property type="nucleotide sequence ID" value="NZ_JAHCQH010000018.1"/>
</dbReference>
<accession>A0ABS5RBP6</accession>
<dbReference type="InterPro" id="IPR000160">
    <property type="entry name" value="GGDEF_dom"/>
</dbReference>
<dbReference type="InterPro" id="IPR043128">
    <property type="entry name" value="Rev_trsase/Diguanyl_cyclase"/>
</dbReference>
<dbReference type="SUPFAM" id="SSF55073">
    <property type="entry name" value="Nucleotide cyclase"/>
    <property type="match status" value="1"/>
</dbReference>
<evidence type="ECO:0000313" key="4">
    <source>
        <dbReference type="Proteomes" id="UP001166585"/>
    </source>
</evidence>
<sequence>MPERVAPLHAPVALLTPEEVAGIVGELSGAAYRWTPGTDQLAWCGTAADVLGTERLPHVHSGRDYQALVAPGSGTPRVEAARTAQTPGLKPGTRLFETTYCLTAPADAELSRLWLEDRGICHLAEDGRLESVEGIVRRLSVGRPVRTAGVFGGVEPQSERQRLSQMVDERLTAAYRDGSEFGFLLVGIDQLGRLNDSYGFQIGDELVDIVWMRLRAQLREGEEIARFSGAKFGILLPRVGGEWLASAQRILAGVNTTPPRTSAGGVAISVSAGGLVAPRHGRSVAEVFSHAQDMLVAARAAGRGSLHIYSPGIDRAAERRANLRFADDIISALGEGRVTLAFQPIARTGGRTIAFHEALVRIQGRNGRVYDGSSIIPTADRFGLTRLLDQRSLELALATLRAEPELHLSVNVAPGSIHDSVWQHSLETAADEGLCRRLIIELTESASISDIDTMRARVVWLRGLGCRVAMDDFGVGYTSFRSLRRLGVDLLKIDGSFICSMMQSEDDRHFVQALLELAGKLGIETVAEWVLDEEAARLLGDWGCTYLQGELVGMATERPAAGDIAAGA</sequence>
<reference evidence="3" key="1">
    <citation type="submission" date="2021-05" db="EMBL/GenBank/DDBJ databases">
        <authorList>
            <person name="Sun Q."/>
            <person name="Inoue M."/>
        </authorList>
    </citation>
    <scope>NUCLEOTIDE SEQUENCE</scope>
    <source>
        <strain evidence="3">VKM B-3255</strain>
    </source>
</reference>
<organism evidence="3 4">
    <name type="scientific">Ancylobacter radicis</name>
    <dbReference type="NCBI Taxonomy" id="2836179"/>
    <lineage>
        <taxon>Bacteria</taxon>
        <taxon>Pseudomonadati</taxon>
        <taxon>Pseudomonadota</taxon>
        <taxon>Alphaproteobacteria</taxon>
        <taxon>Hyphomicrobiales</taxon>
        <taxon>Xanthobacteraceae</taxon>
        <taxon>Ancylobacter</taxon>
    </lineage>
</organism>
<dbReference type="Gene3D" id="3.30.70.270">
    <property type="match status" value="1"/>
</dbReference>
<dbReference type="InterPro" id="IPR035919">
    <property type="entry name" value="EAL_sf"/>
</dbReference>
<proteinExistence type="predicted"/>
<dbReference type="PROSITE" id="PS50887">
    <property type="entry name" value="GGDEF"/>
    <property type="match status" value="1"/>
</dbReference>
<dbReference type="Pfam" id="PF00990">
    <property type="entry name" value="GGDEF"/>
    <property type="match status" value="1"/>
</dbReference>
<dbReference type="SMART" id="SM00052">
    <property type="entry name" value="EAL"/>
    <property type="match status" value="1"/>
</dbReference>
<dbReference type="PANTHER" id="PTHR33121:SF79">
    <property type="entry name" value="CYCLIC DI-GMP PHOSPHODIESTERASE PDED-RELATED"/>
    <property type="match status" value="1"/>
</dbReference>
<name>A0ABS5RBP6_9HYPH</name>
<feature type="domain" description="EAL" evidence="1">
    <location>
        <begin position="322"/>
        <end position="568"/>
    </location>
</feature>